<keyword evidence="6" id="KW-1185">Reference proteome</keyword>
<feature type="transmembrane region" description="Helical" evidence="3">
    <location>
        <begin position="259"/>
        <end position="279"/>
    </location>
</feature>
<gene>
    <name evidence="5" type="ORF">MICPUN_105810</name>
</gene>
<dbReference type="AlphaFoldDB" id="C1E9Z4"/>
<dbReference type="OMA" id="YLICEIT"/>
<feature type="region of interest" description="Disordered" evidence="2">
    <location>
        <begin position="22"/>
        <end position="86"/>
    </location>
</feature>
<dbReference type="RefSeq" id="XP_002503860.1">
    <property type="nucleotide sequence ID" value="XM_002503814.1"/>
</dbReference>
<dbReference type="FunCoup" id="C1E9Z4">
    <property type="interactions" value="135"/>
</dbReference>
<organism evidence="5 6">
    <name type="scientific">Micromonas commoda (strain RCC299 / NOUM17 / CCMP2709)</name>
    <name type="common">Picoplanktonic green alga</name>
    <dbReference type="NCBI Taxonomy" id="296587"/>
    <lineage>
        <taxon>Eukaryota</taxon>
        <taxon>Viridiplantae</taxon>
        <taxon>Chlorophyta</taxon>
        <taxon>Mamiellophyceae</taxon>
        <taxon>Mamiellales</taxon>
        <taxon>Mamiellaceae</taxon>
        <taxon>Micromonas</taxon>
    </lineage>
</organism>
<evidence type="ECO:0000256" key="2">
    <source>
        <dbReference type="SAM" id="MobiDB-lite"/>
    </source>
</evidence>
<dbReference type="Gene3D" id="1.20.144.10">
    <property type="entry name" value="Phosphatidic acid phosphatase type 2/haloperoxidase"/>
    <property type="match status" value="1"/>
</dbReference>
<keyword evidence="3" id="KW-1133">Transmembrane helix</keyword>
<dbReference type="GO" id="GO:0005789">
    <property type="term" value="C:endoplasmic reticulum membrane"/>
    <property type="evidence" value="ECO:0007669"/>
    <property type="project" value="TreeGrafter"/>
</dbReference>
<proteinExistence type="predicted"/>
<dbReference type="GO" id="GO:0006487">
    <property type="term" value="P:protein N-linked glycosylation"/>
    <property type="evidence" value="ECO:0007669"/>
    <property type="project" value="TreeGrafter"/>
</dbReference>
<dbReference type="SUPFAM" id="SSF48317">
    <property type="entry name" value="Acid phosphatase/Vanadium-dependent haloperoxidase"/>
    <property type="match status" value="1"/>
</dbReference>
<reference evidence="5 6" key="1">
    <citation type="journal article" date="2009" name="Science">
        <title>Green evolution and dynamic adaptations revealed by genomes of the marine picoeukaryotes Micromonas.</title>
        <authorList>
            <person name="Worden A.Z."/>
            <person name="Lee J.H."/>
            <person name="Mock T."/>
            <person name="Rouze P."/>
            <person name="Simmons M.P."/>
            <person name="Aerts A.L."/>
            <person name="Allen A.E."/>
            <person name="Cuvelier M.L."/>
            <person name="Derelle E."/>
            <person name="Everett M.V."/>
            <person name="Foulon E."/>
            <person name="Grimwood J."/>
            <person name="Gundlach H."/>
            <person name="Henrissat B."/>
            <person name="Napoli C."/>
            <person name="McDonald S.M."/>
            <person name="Parker M.S."/>
            <person name="Rombauts S."/>
            <person name="Salamov A."/>
            <person name="Von Dassow P."/>
            <person name="Badger J.H."/>
            <person name="Coutinho P.M."/>
            <person name="Demir E."/>
            <person name="Dubchak I."/>
            <person name="Gentemann C."/>
            <person name="Eikrem W."/>
            <person name="Gready J.E."/>
            <person name="John U."/>
            <person name="Lanier W."/>
            <person name="Lindquist E.A."/>
            <person name="Lucas S."/>
            <person name="Mayer K.F."/>
            <person name="Moreau H."/>
            <person name="Not F."/>
            <person name="Otillar R."/>
            <person name="Panaud O."/>
            <person name="Pangilinan J."/>
            <person name="Paulsen I."/>
            <person name="Piegu B."/>
            <person name="Poliakov A."/>
            <person name="Robbens S."/>
            <person name="Schmutz J."/>
            <person name="Toulza E."/>
            <person name="Wyss T."/>
            <person name="Zelensky A."/>
            <person name="Zhou K."/>
            <person name="Armbrust E.V."/>
            <person name="Bhattacharya D."/>
            <person name="Goodenough U.W."/>
            <person name="Van de Peer Y."/>
            <person name="Grigoriev I.V."/>
        </authorList>
    </citation>
    <scope>NUCLEOTIDE SEQUENCE [LARGE SCALE GENOMIC DNA]</scope>
    <source>
        <strain evidence="6">RCC299 / NOUM17</strain>
    </source>
</reference>
<evidence type="ECO:0000313" key="6">
    <source>
        <dbReference type="Proteomes" id="UP000002009"/>
    </source>
</evidence>
<feature type="domain" description="Phosphatidic acid phosphatase type 2/haloperoxidase" evidence="4">
    <location>
        <begin position="118"/>
        <end position="238"/>
    </location>
</feature>
<keyword evidence="3" id="KW-0812">Transmembrane</keyword>
<dbReference type="InterPro" id="IPR000326">
    <property type="entry name" value="PAP2/HPO"/>
</dbReference>
<dbReference type="PANTHER" id="PTHR11247">
    <property type="entry name" value="PALMITOYL-PROTEIN THIOESTERASE/DOLICHYLDIPHOSPHATASE 1"/>
    <property type="match status" value="1"/>
</dbReference>
<dbReference type="GeneID" id="8245150"/>
<evidence type="ECO:0000259" key="4">
    <source>
        <dbReference type="SMART" id="SM00014"/>
    </source>
</evidence>
<dbReference type="Proteomes" id="UP000002009">
    <property type="component" value="Chromosome 7"/>
</dbReference>
<dbReference type="EMBL" id="CP001328">
    <property type="protein sequence ID" value="ACO65118.1"/>
    <property type="molecule type" value="Genomic_DNA"/>
</dbReference>
<protein>
    <recommendedName>
        <fullName evidence="4">Phosphatidic acid phosphatase type 2/haloperoxidase domain-containing protein</fullName>
    </recommendedName>
</protein>
<evidence type="ECO:0000313" key="5">
    <source>
        <dbReference type="EMBL" id="ACO65118.1"/>
    </source>
</evidence>
<feature type="compositionally biased region" description="Low complexity" evidence="2">
    <location>
        <begin position="24"/>
        <end position="35"/>
    </location>
</feature>
<dbReference type="eggNOG" id="KOG3146">
    <property type="taxonomic scope" value="Eukaryota"/>
</dbReference>
<dbReference type="PANTHER" id="PTHR11247:SF40">
    <property type="entry name" value="LIPID PHOSPHATE PHOSPHATASE EPSILON 1, CHLOROPLASTIC"/>
    <property type="match status" value="1"/>
</dbReference>
<dbReference type="OrthoDB" id="302705at2759"/>
<evidence type="ECO:0000256" key="3">
    <source>
        <dbReference type="SAM" id="Phobius"/>
    </source>
</evidence>
<dbReference type="STRING" id="296587.C1E9Z4"/>
<feature type="transmembrane region" description="Helical" evidence="3">
    <location>
        <begin position="223"/>
        <end position="239"/>
    </location>
</feature>
<dbReference type="GO" id="GO:0008610">
    <property type="term" value="P:lipid biosynthetic process"/>
    <property type="evidence" value="ECO:0007669"/>
    <property type="project" value="TreeGrafter"/>
</dbReference>
<dbReference type="GO" id="GO:0047874">
    <property type="term" value="F:dolichyldiphosphatase activity"/>
    <property type="evidence" value="ECO:0007669"/>
    <property type="project" value="TreeGrafter"/>
</dbReference>
<feature type="transmembrane region" description="Helical" evidence="3">
    <location>
        <begin position="193"/>
        <end position="211"/>
    </location>
</feature>
<keyword evidence="1" id="KW-0378">Hydrolase</keyword>
<name>C1E9Z4_MICCC</name>
<evidence type="ECO:0000256" key="1">
    <source>
        <dbReference type="ARBA" id="ARBA00022801"/>
    </source>
</evidence>
<keyword evidence="3" id="KW-0472">Membrane</keyword>
<dbReference type="SMART" id="SM00014">
    <property type="entry name" value="acidPPc"/>
    <property type="match status" value="1"/>
</dbReference>
<sequence>MSIAGVGLTTFVAGHSPFAKQPRARSASFANARRTSPGRHVARRTAYSSSSSSSRGSPTRLARRRVARLAASGQDASQTRSDAAPKKMSPLAYVNESTKFIVSGACLAVLLTHPNVPVCWCLSGSVFNSLNSKLLKRLINESRPEGATKLDPGMPSSHAVSLSYLSTYAACALLLRGGGYPDVPGAWPVHPSLVRPGACALVALGVFLTWLRVRLGYHNNAQVCVGYGIGAVTSLGWLWCGENVVGPALATDPNAIKYVQGLVGFASAIFLPVSARWFGEAREWFARRREARAAKRE</sequence>
<dbReference type="InParanoid" id="C1E9Z4"/>
<accession>C1E9Z4</accession>
<dbReference type="InterPro" id="IPR036938">
    <property type="entry name" value="PAP2/HPO_sf"/>
</dbReference>
<dbReference type="KEGG" id="mis:MICPUN_105810"/>